<evidence type="ECO:0000313" key="2">
    <source>
        <dbReference type="EMBL" id="RVX73815.1"/>
    </source>
</evidence>
<comment type="caution">
    <text evidence="2">The sequence shown here is derived from an EMBL/GenBank/DDBJ whole genome shotgun (WGS) entry which is preliminary data.</text>
</comment>
<evidence type="ECO:0000313" key="3">
    <source>
        <dbReference type="Proteomes" id="UP000288859"/>
    </source>
</evidence>
<gene>
    <name evidence="2" type="ORF">B0A52_02705</name>
</gene>
<feature type="region of interest" description="Disordered" evidence="1">
    <location>
        <begin position="105"/>
        <end position="125"/>
    </location>
</feature>
<accession>A0A438NDT2</accession>
<dbReference type="EMBL" id="NAJM01000006">
    <property type="protein sequence ID" value="RVX73815.1"/>
    <property type="molecule type" value="Genomic_DNA"/>
</dbReference>
<sequence length="293" mass="33463">MAPRRRVNSLEALSAARAIRRLLSSRRPAVLFASLQPVQQGLIFKYLLKDYRAVLRLIDRVECLPAIHILDLQVLGFPKRLIGTMYRRRARRRFIPRHAARIPVFLDTGNHPPEPPSPIETDTETETDWEKDAYQMPEVAVDTAILSSDWNYLEDGEDAQFPFAPTIAWDTSSGNIASPSMDADLEYYPRRRHRLETDISFQHRISSQLLYYRLAAVFGMPPPRPSDGYHLTWSAKLQHTDMSVLIFSDHNGGIGAWFTGYEDGSQSALRLLNYLTGMQCRTGNGTVVGRRRY</sequence>
<evidence type="ECO:0000256" key="1">
    <source>
        <dbReference type="SAM" id="MobiDB-lite"/>
    </source>
</evidence>
<protein>
    <submittedName>
        <fullName evidence="2">Uncharacterized protein</fullName>
    </submittedName>
</protein>
<reference evidence="2 3" key="1">
    <citation type="submission" date="2017-03" db="EMBL/GenBank/DDBJ databases">
        <title>Genomes of endolithic fungi from Antarctica.</title>
        <authorList>
            <person name="Coleine C."/>
            <person name="Masonjones S."/>
            <person name="Stajich J.E."/>
        </authorList>
    </citation>
    <scope>NUCLEOTIDE SEQUENCE [LARGE SCALE GENOMIC DNA]</scope>
    <source>
        <strain evidence="2 3">CCFEE 6314</strain>
    </source>
</reference>
<proteinExistence type="predicted"/>
<name>A0A438NDT2_EXOME</name>
<organism evidence="2 3">
    <name type="scientific">Exophiala mesophila</name>
    <name type="common">Black yeast-like fungus</name>
    <dbReference type="NCBI Taxonomy" id="212818"/>
    <lineage>
        <taxon>Eukaryota</taxon>
        <taxon>Fungi</taxon>
        <taxon>Dikarya</taxon>
        <taxon>Ascomycota</taxon>
        <taxon>Pezizomycotina</taxon>
        <taxon>Eurotiomycetes</taxon>
        <taxon>Chaetothyriomycetidae</taxon>
        <taxon>Chaetothyriales</taxon>
        <taxon>Herpotrichiellaceae</taxon>
        <taxon>Exophiala</taxon>
    </lineage>
</organism>
<dbReference type="OrthoDB" id="4368044at2759"/>
<dbReference type="AlphaFoldDB" id="A0A438NDT2"/>
<dbReference type="Proteomes" id="UP000288859">
    <property type="component" value="Unassembled WGS sequence"/>
</dbReference>